<sequence length="94" mass="10680">MLLLLHEQDKMAPGGRHPEVNNNIRFPSEVIFALITGKPSFYWPSTPQLQGGLKKGGKRCLGMNNVHISKMSISQPRSFVTKETRMLRNRVFLT</sequence>
<keyword evidence="3" id="KW-1185">Reference proteome</keyword>
<name>A0A8C8UJZ1_PERMB</name>
<accession>A0A8C8UJZ1</accession>
<evidence type="ECO:0000313" key="2">
    <source>
        <dbReference type="Ensembl" id="ENSPEMP00000030470.1"/>
    </source>
</evidence>
<dbReference type="GeneTree" id="ENSGT00910000146889"/>
<reference evidence="2 3" key="1">
    <citation type="submission" date="2018-10" db="EMBL/GenBank/DDBJ databases">
        <title>Improved assembly of the deer mouse Peromyscus maniculatus genome.</title>
        <authorList>
            <person name="Lassance J.-M."/>
            <person name="Hoekstra H.E."/>
        </authorList>
    </citation>
    <scope>NUCLEOTIDE SEQUENCE [LARGE SCALE GENOMIC DNA]</scope>
</reference>
<reference evidence="2" key="3">
    <citation type="submission" date="2025-09" db="UniProtKB">
        <authorList>
            <consortium name="Ensembl"/>
        </authorList>
    </citation>
    <scope>IDENTIFICATION</scope>
</reference>
<feature type="compositionally biased region" description="Basic and acidic residues" evidence="1">
    <location>
        <begin position="1"/>
        <end position="10"/>
    </location>
</feature>
<evidence type="ECO:0000313" key="3">
    <source>
        <dbReference type="Proteomes" id="UP000694547"/>
    </source>
</evidence>
<evidence type="ECO:0000256" key="1">
    <source>
        <dbReference type="SAM" id="MobiDB-lite"/>
    </source>
</evidence>
<protein>
    <submittedName>
        <fullName evidence="2">Uncharacterized protein</fullName>
    </submittedName>
</protein>
<reference evidence="2" key="2">
    <citation type="submission" date="2025-08" db="UniProtKB">
        <authorList>
            <consortium name="Ensembl"/>
        </authorList>
    </citation>
    <scope>IDENTIFICATION</scope>
</reference>
<dbReference type="Proteomes" id="UP000694547">
    <property type="component" value="Chromosome 2"/>
</dbReference>
<feature type="region of interest" description="Disordered" evidence="1">
    <location>
        <begin position="1"/>
        <end position="20"/>
    </location>
</feature>
<proteinExistence type="predicted"/>
<dbReference type="AlphaFoldDB" id="A0A8C8UJZ1"/>
<organism evidence="2 3">
    <name type="scientific">Peromyscus maniculatus bairdii</name>
    <name type="common">Prairie deer mouse</name>
    <dbReference type="NCBI Taxonomy" id="230844"/>
    <lineage>
        <taxon>Eukaryota</taxon>
        <taxon>Metazoa</taxon>
        <taxon>Chordata</taxon>
        <taxon>Craniata</taxon>
        <taxon>Vertebrata</taxon>
        <taxon>Euteleostomi</taxon>
        <taxon>Mammalia</taxon>
        <taxon>Eutheria</taxon>
        <taxon>Euarchontoglires</taxon>
        <taxon>Glires</taxon>
        <taxon>Rodentia</taxon>
        <taxon>Myomorpha</taxon>
        <taxon>Muroidea</taxon>
        <taxon>Cricetidae</taxon>
        <taxon>Neotominae</taxon>
        <taxon>Peromyscus</taxon>
    </lineage>
</organism>
<dbReference type="Ensembl" id="ENSPEMT00000034920.1">
    <property type="protein sequence ID" value="ENSPEMP00000030470.1"/>
    <property type="gene ID" value="ENSPEMG00000030192.1"/>
</dbReference>